<name>C9LUP5_SELS3</name>
<dbReference type="KEGG" id="ssg:Selsp_1066"/>
<dbReference type="HOGENOM" id="CLU_121814_0_0_9"/>
<dbReference type="EMBL" id="ACKP02000016">
    <property type="protein sequence ID" value="EEX77478.1"/>
    <property type="molecule type" value="Genomic_DNA"/>
</dbReference>
<dbReference type="STRING" id="546271.Selsp_1066"/>
<dbReference type="eggNOG" id="COG1302">
    <property type="taxonomic scope" value="Bacteria"/>
</dbReference>
<dbReference type="Proteomes" id="UP000003505">
    <property type="component" value="Unassembled WGS sequence"/>
</dbReference>
<dbReference type="Proteomes" id="UP000011124">
    <property type="component" value="Chromosome"/>
</dbReference>
<keyword evidence="1" id="KW-0812">Transmembrane</keyword>
<evidence type="ECO:0000256" key="1">
    <source>
        <dbReference type="SAM" id="Phobius"/>
    </source>
</evidence>
<evidence type="ECO:0000313" key="5">
    <source>
        <dbReference type="Proteomes" id="UP000011124"/>
    </source>
</evidence>
<reference evidence="2 5" key="2">
    <citation type="submission" date="2011-04" db="EMBL/GenBank/DDBJ databases">
        <title>The complete genome of Selenomonas sputigena DSM 20758.</title>
        <authorList>
            <consortium name="US DOE Joint Genome Institute (JGI-PGF)"/>
            <person name="Lucas S."/>
            <person name="Copeland A."/>
            <person name="Lapidus A."/>
            <person name="Bruce D."/>
            <person name="Goodwin L."/>
            <person name="Pitluck S."/>
            <person name="Peters L."/>
            <person name="Kyrpides N."/>
            <person name="Mavromatis K."/>
            <person name="Ivanova N."/>
            <person name="Ovchinnikova G."/>
            <person name="Teshima H."/>
            <person name="Detter J.C."/>
            <person name="Tapia R."/>
            <person name="Han C."/>
            <person name="Land M."/>
            <person name="Hauser L."/>
            <person name="Markowitz V."/>
            <person name="Cheng J.-F."/>
            <person name="Hugenholtz P."/>
            <person name="Woyke T."/>
            <person name="Wu D."/>
            <person name="Gronow S."/>
            <person name="Wellnitz S."/>
            <person name="Schneider S."/>
            <person name="Klenk H.-P."/>
            <person name="Eisen J.A."/>
        </authorList>
    </citation>
    <scope>NUCLEOTIDE SEQUENCE [LARGE SCALE GENOMIC DNA]</scope>
    <source>
        <strain evidence="2">ATCC 35185</strain>
        <strain evidence="5">ATCC 35185 / DSM 20758 / VPI D19B-28</strain>
    </source>
</reference>
<evidence type="ECO:0000313" key="2">
    <source>
        <dbReference type="EMBL" id="AEC00026.1"/>
    </source>
</evidence>
<gene>
    <name evidence="2" type="ordered locus">Selsp_1066</name>
    <name evidence="3" type="ORF">SELSPUOL_01181</name>
</gene>
<organism evidence="3 4">
    <name type="scientific">Selenomonas sputigena (strain ATCC 35185 / DSM 20758 / CCUG 44933 / VPI D19B-28)</name>
    <dbReference type="NCBI Taxonomy" id="546271"/>
    <lineage>
        <taxon>Bacteria</taxon>
        <taxon>Bacillati</taxon>
        <taxon>Bacillota</taxon>
        <taxon>Negativicutes</taxon>
        <taxon>Selenomonadales</taxon>
        <taxon>Selenomonadaceae</taxon>
        <taxon>Selenomonas</taxon>
    </lineage>
</organism>
<dbReference type="EMBL" id="CP002637">
    <property type="protein sequence ID" value="AEC00026.1"/>
    <property type="molecule type" value="Genomic_DNA"/>
</dbReference>
<feature type="transmembrane region" description="Helical" evidence="1">
    <location>
        <begin position="51"/>
        <end position="70"/>
    </location>
</feature>
<sequence>MGIINRFLLFLYALAVACLSLGVVALALQIVPEPILLNEYRYLMGAQQWQLVAGGVLVFLLSIHLIGCSFSGGSDKREGGEFLVLHGKVGDVGVSLGAVHNLVEQTVQTVPGVRSLHVKVSVVKKAAKDGAQISLRLAIVIGKEANAAAVSDDIRTEVRRAMQETMGVDEFSLDIVVEDISNAPLTKKKRVV</sequence>
<evidence type="ECO:0008006" key="6">
    <source>
        <dbReference type="Google" id="ProtNLM"/>
    </source>
</evidence>
<proteinExistence type="predicted"/>
<keyword evidence="1" id="KW-0472">Membrane</keyword>
<keyword evidence="5" id="KW-1185">Reference proteome</keyword>
<dbReference type="NCBIfam" id="NF033218">
    <property type="entry name" value="anchor_AmaP"/>
    <property type="match status" value="1"/>
</dbReference>
<keyword evidence="1" id="KW-1133">Transmembrane helix</keyword>
<protein>
    <recommendedName>
        <fullName evidence="6">Alkaline shock response membrane anchor protein AmaP</fullName>
    </recommendedName>
</protein>
<evidence type="ECO:0000313" key="3">
    <source>
        <dbReference type="EMBL" id="EEX77478.1"/>
    </source>
</evidence>
<accession>C9LUP5</accession>
<dbReference type="RefSeq" id="WP_006192452.1">
    <property type="nucleotide sequence ID" value="NC_015437.1"/>
</dbReference>
<dbReference type="PROSITE" id="PS51257">
    <property type="entry name" value="PROKAR_LIPOPROTEIN"/>
    <property type="match status" value="1"/>
</dbReference>
<dbReference type="OrthoDB" id="1665551at2"/>
<reference evidence="3 4" key="1">
    <citation type="submission" date="2009-09" db="EMBL/GenBank/DDBJ databases">
        <authorList>
            <person name="Weinstock G."/>
            <person name="Sodergren E."/>
            <person name="Clifton S."/>
            <person name="Fulton L."/>
            <person name="Fulton B."/>
            <person name="Courtney L."/>
            <person name="Fronick C."/>
            <person name="Harrison M."/>
            <person name="Strong C."/>
            <person name="Farmer C."/>
            <person name="Delahaunty K."/>
            <person name="Markovic C."/>
            <person name="Hall O."/>
            <person name="Minx P."/>
            <person name="Tomlinson C."/>
            <person name="Mitreva M."/>
            <person name="Nelson J."/>
            <person name="Hou S."/>
            <person name="Wollam A."/>
            <person name="Pepin K.H."/>
            <person name="Johnson M."/>
            <person name="Bhonagiri V."/>
            <person name="Nash W.E."/>
            <person name="Warren W."/>
            <person name="Chinwalla A."/>
            <person name="Mardis E.R."/>
            <person name="Wilson R.K."/>
        </authorList>
    </citation>
    <scope>NUCLEOTIDE SEQUENCE [LARGE SCALE GENOMIC DNA]</scope>
    <source>
        <strain evidence="3">ATCC 35185</strain>
        <strain evidence="4">ATCC 35185 / DSM 20758 / VPI D19B-28</strain>
    </source>
</reference>
<dbReference type="AlphaFoldDB" id="C9LUP5"/>
<evidence type="ECO:0000313" key="4">
    <source>
        <dbReference type="Proteomes" id="UP000003505"/>
    </source>
</evidence>